<dbReference type="PANTHER" id="PTHR43451:SF1">
    <property type="entry name" value="ACETYLTRANSFERASE"/>
    <property type="match status" value="1"/>
</dbReference>
<dbReference type="EC" id="2.3.1.-" evidence="2"/>
<proteinExistence type="predicted"/>
<evidence type="ECO:0000313" key="2">
    <source>
        <dbReference type="EMBL" id="UWN56449.1"/>
    </source>
</evidence>
<dbReference type="Pfam" id="PF13673">
    <property type="entry name" value="Acetyltransf_10"/>
    <property type="match status" value="1"/>
</dbReference>
<dbReference type="GO" id="GO:0016746">
    <property type="term" value="F:acyltransferase activity"/>
    <property type="evidence" value="ECO:0007669"/>
    <property type="project" value="UniProtKB-KW"/>
</dbReference>
<dbReference type="CDD" id="cd04301">
    <property type="entry name" value="NAT_SF"/>
    <property type="match status" value="1"/>
</dbReference>
<keyword evidence="3" id="KW-1185">Reference proteome</keyword>
<reference evidence="2" key="1">
    <citation type="journal article" date="2022" name="Cell">
        <title>Design, construction, and in vivo augmentation of a complex gut microbiome.</title>
        <authorList>
            <person name="Cheng A.G."/>
            <person name="Ho P.Y."/>
            <person name="Aranda-Diaz A."/>
            <person name="Jain S."/>
            <person name="Yu F.B."/>
            <person name="Meng X."/>
            <person name="Wang M."/>
            <person name="Iakiviak M."/>
            <person name="Nagashima K."/>
            <person name="Zhao A."/>
            <person name="Murugkar P."/>
            <person name="Patil A."/>
            <person name="Atabakhsh K."/>
            <person name="Weakley A."/>
            <person name="Yan J."/>
            <person name="Brumbaugh A.R."/>
            <person name="Higginbottom S."/>
            <person name="Dimas A."/>
            <person name="Shiver A.L."/>
            <person name="Deutschbauer A."/>
            <person name="Neff N."/>
            <person name="Sonnenburg J.L."/>
            <person name="Huang K.C."/>
            <person name="Fischbach M.A."/>
        </authorList>
    </citation>
    <scope>NUCLEOTIDE SEQUENCE</scope>
    <source>
        <strain evidence="2">AP11</strain>
    </source>
</reference>
<name>A0ABY5UYG0_9BACT</name>
<protein>
    <submittedName>
        <fullName evidence="2">GNAT family N-acetyltransferase</fullName>
        <ecNumber evidence="2">2.3.1.-</ecNumber>
    </submittedName>
</protein>
<dbReference type="InterPro" id="IPR016181">
    <property type="entry name" value="Acyl_CoA_acyltransferase"/>
</dbReference>
<dbReference type="PANTHER" id="PTHR43451">
    <property type="entry name" value="ACETYLTRANSFERASE (GNAT) FAMILY PROTEIN"/>
    <property type="match status" value="1"/>
</dbReference>
<accession>A0ABY5UYG0</accession>
<gene>
    <name evidence="2" type="ORF">NQ491_07185</name>
</gene>
<dbReference type="PROSITE" id="PS51186">
    <property type="entry name" value="GNAT"/>
    <property type="match status" value="1"/>
</dbReference>
<dbReference type="InterPro" id="IPR000182">
    <property type="entry name" value="GNAT_dom"/>
</dbReference>
<evidence type="ECO:0000259" key="1">
    <source>
        <dbReference type="PROSITE" id="PS51186"/>
    </source>
</evidence>
<dbReference type="Proteomes" id="UP001059295">
    <property type="component" value="Chromosome"/>
</dbReference>
<dbReference type="Gene3D" id="3.40.630.30">
    <property type="match status" value="1"/>
</dbReference>
<feature type="domain" description="N-acetyltransferase" evidence="1">
    <location>
        <begin position="1"/>
        <end position="127"/>
    </location>
</feature>
<keyword evidence="2" id="KW-0808">Transferase</keyword>
<organism evidence="2 3">
    <name type="scientific">Alistipes ihumii AP11</name>
    <dbReference type="NCBI Taxonomy" id="1211813"/>
    <lineage>
        <taxon>Bacteria</taxon>
        <taxon>Pseudomonadati</taxon>
        <taxon>Bacteroidota</taxon>
        <taxon>Bacteroidia</taxon>
        <taxon>Bacteroidales</taxon>
        <taxon>Rikenellaceae</taxon>
        <taxon>Alistipes</taxon>
    </lineage>
</organism>
<dbReference type="EMBL" id="CP102294">
    <property type="protein sequence ID" value="UWN56449.1"/>
    <property type="molecule type" value="Genomic_DNA"/>
</dbReference>
<dbReference type="RefSeq" id="WP_198283037.1">
    <property type="nucleotide sequence ID" value="NZ_CAPH01000013.1"/>
</dbReference>
<keyword evidence="2" id="KW-0012">Acyltransferase</keyword>
<sequence length="129" mass="14931">MNIKDYTKEQVNAWATGRIDLKEWDASFQRHIAYVVTGNDLVVGFGDIDRTGYLDKLFVHKDFQGRGIATAICDRLENEAEVECIRVHASITAKSFFERRGYRVVKRQEVERQGVLLTNYIMEKYLALP</sequence>
<evidence type="ECO:0000313" key="3">
    <source>
        <dbReference type="Proteomes" id="UP001059295"/>
    </source>
</evidence>
<dbReference type="GeneID" id="82891505"/>
<dbReference type="SUPFAM" id="SSF55729">
    <property type="entry name" value="Acyl-CoA N-acyltransferases (Nat)"/>
    <property type="match status" value="1"/>
</dbReference>
<dbReference type="InterPro" id="IPR052564">
    <property type="entry name" value="N-acetyltrans/Recomb-assoc"/>
</dbReference>